<dbReference type="Gene3D" id="1.10.245.10">
    <property type="entry name" value="SWIB/MDM2 domain"/>
    <property type="match status" value="1"/>
</dbReference>
<dbReference type="EMBL" id="JAXOVC010000003">
    <property type="protein sequence ID" value="KAK4503426.1"/>
    <property type="molecule type" value="Genomic_DNA"/>
</dbReference>
<evidence type="ECO:0000313" key="4">
    <source>
        <dbReference type="Proteomes" id="UP001305779"/>
    </source>
</evidence>
<proteinExistence type="predicted"/>
<feature type="region of interest" description="Disordered" evidence="1">
    <location>
        <begin position="46"/>
        <end position="72"/>
    </location>
</feature>
<feature type="region of interest" description="Disordered" evidence="1">
    <location>
        <begin position="205"/>
        <end position="230"/>
    </location>
</feature>
<organism evidence="3 4">
    <name type="scientific">Zasmidium cellare</name>
    <name type="common">Wine cellar mold</name>
    <name type="synonym">Racodium cellare</name>
    <dbReference type="NCBI Taxonomy" id="395010"/>
    <lineage>
        <taxon>Eukaryota</taxon>
        <taxon>Fungi</taxon>
        <taxon>Dikarya</taxon>
        <taxon>Ascomycota</taxon>
        <taxon>Pezizomycotina</taxon>
        <taxon>Dothideomycetes</taxon>
        <taxon>Dothideomycetidae</taxon>
        <taxon>Mycosphaerellales</taxon>
        <taxon>Mycosphaerellaceae</taxon>
        <taxon>Zasmidium</taxon>
    </lineage>
</organism>
<evidence type="ECO:0000259" key="2">
    <source>
        <dbReference type="PROSITE" id="PS51925"/>
    </source>
</evidence>
<dbReference type="Proteomes" id="UP001305779">
    <property type="component" value="Unassembled WGS sequence"/>
</dbReference>
<gene>
    <name evidence="3" type="ORF">PRZ48_004341</name>
</gene>
<sequence>MEQARAHRRKISFADIERTWRAAGPMVAPPQAHAAQPQLTQAQIQQQHLEQIRRQDHARRQAKKPTDRDIPDDISEAVVGDGVERYKKLREVERRLDAVMMRKRLDISDNLQRRYTRREGVLRIWISNTAEGQPWQVMEEGAANEDGMFELSENQATFRVKIEGRLLDEPEDEEDKPPTSHRPRLSSFFKAITIDFDRDSNLNPDGFSQIEWRKPQPSQQNPNFDPNSSEAQFDSLEFTRKADENINITINLTREEKNERFKLSPELAEILDTEEEDRAGAVQGIWEYCRAMGLQEDDDKRKVVCDEPLRKLFKQDHVYFPYVPDLLVPHLQPLPPVPLQYTIRVDKPYITGTKDAESPSENEDDEERKPNRPTIYDIRVPMPNPLLHQLTRFHTSKAHIGDLQTIVRTDDELALLVQKIHQTNAKRKFYDNLAKDPTSFVKRWISSQQRDLEVILAEATRGGGEDATNEEFRRGGRDGVWGTDLAKESVGLWLARNNQNQKVH</sequence>
<protein>
    <recommendedName>
        <fullName evidence="2">DM2 domain-containing protein</fullName>
    </recommendedName>
</protein>
<dbReference type="InterPro" id="IPR036885">
    <property type="entry name" value="SWIB_MDM2_dom_sf"/>
</dbReference>
<keyword evidence="4" id="KW-1185">Reference proteome</keyword>
<dbReference type="SUPFAM" id="SSF47592">
    <property type="entry name" value="SWIB/MDM2 domain"/>
    <property type="match status" value="1"/>
</dbReference>
<dbReference type="SMART" id="SM00151">
    <property type="entry name" value="SWIB"/>
    <property type="match status" value="1"/>
</dbReference>
<feature type="compositionally biased region" description="Basic and acidic residues" evidence="1">
    <location>
        <begin position="50"/>
        <end position="71"/>
    </location>
</feature>
<feature type="compositionally biased region" description="Polar residues" evidence="1">
    <location>
        <begin position="216"/>
        <end position="230"/>
    </location>
</feature>
<dbReference type="InterPro" id="IPR019835">
    <property type="entry name" value="SWIB_domain"/>
</dbReference>
<evidence type="ECO:0000256" key="1">
    <source>
        <dbReference type="SAM" id="MobiDB-lite"/>
    </source>
</evidence>
<evidence type="ECO:0000313" key="3">
    <source>
        <dbReference type="EMBL" id="KAK4503426.1"/>
    </source>
</evidence>
<feature type="region of interest" description="Disordered" evidence="1">
    <location>
        <begin position="351"/>
        <end position="378"/>
    </location>
</feature>
<dbReference type="CDD" id="cd10568">
    <property type="entry name" value="SWIB_like"/>
    <property type="match status" value="1"/>
</dbReference>
<dbReference type="PROSITE" id="PS51925">
    <property type="entry name" value="SWIB_MDM2"/>
    <property type="match status" value="1"/>
</dbReference>
<dbReference type="Pfam" id="PF02201">
    <property type="entry name" value="SWIB"/>
    <property type="match status" value="1"/>
</dbReference>
<accession>A0ABR0EQA3</accession>
<dbReference type="PANTHER" id="PTHR13844">
    <property type="entry name" value="SWI/SNF-RELATED MATRIX-ASSOCIATED ACTIN-DEPENDENT REGULATOR OF CHROMATIN SUBFAMILY D"/>
    <property type="match status" value="1"/>
</dbReference>
<comment type="caution">
    <text evidence="3">The sequence shown here is derived from an EMBL/GenBank/DDBJ whole genome shotgun (WGS) entry which is preliminary data.</text>
</comment>
<reference evidence="3 4" key="1">
    <citation type="journal article" date="2023" name="G3 (Bethesda)">
        <title>A chromosome-level genome assembly of Zasmidium syzygii isolated from banana leaves.</title>
        <authorList>
            <person name="van Westerhoven A.C."/>
            <person name="Mehrabi R."/>
            <person name="Talebi R."/>
            <person name="Steentjes M.B.F."/>
            <person name="Corcolon B."/>
            <person name="Chong P.A."/>
            <person name="Kema G.H.J."/>
            <person name="Seidl M.F."/>
        </authorList>
    </citation>
    <scope>NUCLEOTIDE SEQUENCE [LARGE SCALE GENOMIC DNA]</scope>
    <source>
        <strain evidence="3 4">P124</strain>
    </source>
</reference>
<feature type="domain" description="DM2" evidence="2">
    <location>
        <begin position="256"/>
        <end position="333"/>
    </location>
</feature>
<name>A0ABR0EQA3_ZASCE</name>
<dbReference type="InterPro" id="IPR003121">
    <property type="entry name" value="SWIB_MDM2_domain"/>
</dbReference>